<evidence type="ECO:0000313" key="9">
    <source>
        <dbReference type="EMBL" id="CRZ09173.1"/>
    </source>
</evidence>
<dbReference type="InterPro" id="IPR032353">
    <property type="entry name" value="AZUL"/>
</dbReference>
<dbReference type="PROSITE" id="PS50237">
    <property type="entry name" value="HECT"/>
    <property type="match status" value="1"/>
</dbReference>
<dbReference type="AlphaFoldDB" id="A0A0H5R4U6"/>
<dbReference type="PANTHER" id="PTHR45700:SF8">
    <property type="entry name" value="HECT-TYPE E3 UBIQUITIN TRANSFERASE"/>
    <property type="match status" value="1"/>
</dbReference>
<comment type="catalytic activity">
    <reaction evidence="1">
        <text>S-ubiquitinyl-[E2 ubiquitin-conjugating enzyme]-L-cysteine + [acceptor protein]-L-lysine = [E2 ubiquitin-conjugating enzyme]-L-cysteine + N(6)-ubiquitinyl-[acceptor protein]-L-lysine.</text>
        <dbReference type="EC" id="2.3.2.26"/>
    </reaction>
</comment>
<feature type="active site" description="Glycyl thioester intermediate" evidence="7">
    <location>
        <position position="662"/>
    </location>
</feature>
<dbReference type="Pfam" id="PF00632">
    <property type="entry name" value="HECT"/>
    <property type="match status" value="1"/>
</dbReference>
<dbReference type="Gene3D" id="3.90.1750.10">
    <property type="entry name" value="Hect, E3 ligase catalytic domains"/>
    <property type="match status" value="1"/>
</dbReference>
<feature type="domain" description="HECT" evidence="8">
    <location>
        <begin position="367"/>
        <end position="694"/>
    </location>
</feature>
<dbReference type="SMART" id="SM00119">
    <property type="entry name" value="HECTc"/>
    <property type="match status" value="1"/>
</dbReference>
<protein>
    <recommendedName>
        <fullName evidence="3">HECT-type E3 ubiquitin transferase</fullName>
        <ecNumber evidence="3">2.3.2.26</ecNumber>
    </recommendedName>
</protein>
<dbReference type="GO" id="GO:0005737">
    <property type="term" value="C:cytoplasm"/>
    <property type="evidence" value="ECO:0007669"/>
    <property type="project" value="UniProtKB-SubCell"/>
</dbReference>
<reference evidence="9" key="1">
    <citation type="submission" date="2015-04" db="EMBL/GenBank/DDBJ databases">
        <title>The genome sequence of the plant pathogenic Rhizarian Plasmodiophora brassicae reveals insights in its biotrophic life cycle and the origin of chitin synthesis.</title>
        <authorList>
            <person name="Schwelm A."/>
            <person name="Fogelqvist J."/>
            <person name="Knaust A."/>
            <person name="Julke S."/>
            <person name="Lilja T."/>
            <person name="Dhandapani V."/>
            <person name="Bonilla-Rosso G."/>
            <person name="Karlsson M."/>
            <person name="Shevchenko A."/>
            <person name="Choi S.R."/>
            <person name="Kim H.G."/>
            <person name="Park J.Y."/>
            <person name="Lim Y.P."/>
            <person name="Ludwig-Muller J."/>
            <person name="Dixelius C."/>
        </authorList>
    </citation>
    <scope>NUCLEOTIDE SEQUENCE</scope>
    <source>
        <tissue evidence="9">Potato root galls</tissue>
    </source>
</reference>
<dbReference type="EC" id="2.3.2.26" evidence="3"/>
<evidence type="ECO:0000256" key="1">
    <source>
        <dbReference type="ARBA" id="ARBA00000885"/>
    </source>
</evidence>
<name>A0A0H5R4U6_9EUKA</name>
<evidence type="ECO:0000259" key="8">
    <source>
        <dbReference type="PROSITE" id="PS50237"/>
    </source>
</evidence>
<dbReference type="GO" id="GO:0061630">
    <property type="term" value="F:ubiquitin protein ligase activity"/>
    <property type="evidence" value="ECO:0007669"/>
    <property type="project" value="UniProtKB-EC"/>
</dbReference>
<dbReference type="GO" id="GO:0000209">
    <property type="term" value="P:protein polyubiquitination"/>
    <property type="evidence" value="ECO:0007669"/>
    <property type="project" value="InterPro"/>
</dbReference>
<dbReference type="InterPro" id="IPR044611">
    <property type="entry name" value="E3A/B/C-like"/>
</dbReference>
<dbReference type="FunFam" id="3.30.2160.10:FF:000004">
    <property type="entry name" value="probable E3 ubiquitin-protein ligase HERC4 isoform X1"/>
    <property type="match status" value="1"/>
</dbReference>
<dbReference type="CDD" id="cd00078">
    <property type="entry name" value="HECTc"/>
    <property type="match status" value="1"/>
</dbReference>
<dbReference type="InterPro" id="IPR042556">
    <property type="entry name" value="AZUL_sf"/>
</dbReference>
<evidence type="ECO:0000256" key="4">
    <source>
        <dbReference type="ARBA" id="ARBA00022490"/>
    </source>
</evidence>
<accession>A0A0H5R4U6</accession>
<evidence type="ECO:0000256" key="7">
    <source>
        <dbReference type="PROSITE-ProRule" id="PRU00104"/>
    </source>
</evidence>
<keyword evidence="4" id="KW-0963">Cytoplasm</keyword>
<dbReference type="InterPro" id="IPR035983">
    <property type="entry name" value="Hect_E3_ubiquitin_ligase"/>
</dbReference>
<evidence type="ECO:0000256" key="5">
    <source>
        <dbReference type="ARBA" id="ARBA00022679"/>
    </source>
</evidence>
<dbReference type="FunFam" id="3.30.2410.10:FF:000003">
    <property type="entry name" value="probable E3 ubiquitin-protein ligase HERC4 isoform X1"/>
    <property type="match status" value="1"/>
</dbReference>
<proteinExistence type="predicted"/>
<sequence>MASQDSHAQDNIKQRILEYHMMLSVGCGTKDCPNVNCASSNGFITLSNLDALRKAIVLLQNQAPVCLTHAATSTIASDINDECDPTGVIALMLSNKDAVPPRLSEVFENVSTICEYFPSRDSSQMAANMFKAILADDIVGTVFSDVLLPAVERIRLELSDSSEPPSEKPILAAWILLQNDFFLDPTSHNVLKQLMIGLASTSVSTRQTLISWFASNSQEDMSRVVGIVQSYISVTWALGPRLSDLAHATKFLGIIYEANELSTSPLPYTEFHNDLINSELDYRQDFAMFVQRPNEFCFSRHAYILDAAFKSNLLQLDASLQMRTQFDEAAMRFMFQSSSQVPSPFLVLEVNRDNIVADTLLQLQGKNSNDFKKPLKVKFVNEEGVDEGGVQKEFFQLLMRQLFNPAYGMFVFDEDCQMFWFNKDSFESKLEFELIGIMLGLAIYNSVILDIRFPLVVYKKLLNHTVKFSDMKTFNPALHKGLVQLLQFDGDVESVFTRTFSIEYSLFGEVKNVELCPGGSSIALTNQNRQEYVDLFVDYTFNSSVATQFHAFQSGFEMVCGGFWLQAFRPEELDLSICGSPVLDFYALEAAAKYENYNRSSPVIVNFWKVVHELSEEEKRKFLSFCTGSDRVPINGLGNLKVPFIIARNGPDSDRLPTSHTCFNHLLLPEYSTLEKLRERLITAIQNSEGFGLM</sequence>
<organism evidence="9">
    <name type="scientific">Spongospora subterranea</name>
    <dbReference type="NCBI Taxonomy" id="70186"/>
    <lineage>
        <taxon>Eukaryota</taxon>
        <taxon>Sar</taxon>
        <taxon>Rhizaria</taxon>
        <taxon>Endomyxa</taxon>
        <taxon>Phytomyxea</taxon>
        <taxon>Plasmodiophorida</taxon>
        <taxon>Plasmodiophoridae</taxon>
        <taxon>Spongospora</taxon>
    </lineage>
</organism>
<dbReference type="EMBL" id="HACM01008731">
    <property type="protein sequence ID" value="CRZ09173.1"/>
    <property type="molecule type" value="Transcribed_RNA"/>
</dbReference>
<dbReference type="Gene3D" id="6.10.130.10">
    <property type="entry name" value="Ubiquitin-protein ligase E3A, N-terminal zinc-binding domain (AZUL)"/>
    <property type="match status" value="1"/>
</dbReference>
<dbReference type="PANTHER" id="PTHR45700">
    <property type="entry name" value="UBIQUITIN-PROTEIN LIGASE E3C"/>
    <property type="match status" value="1"/>
</dbReference>
<dbReference type="Gene3D" id="3.30.2160.10">
    <property type="entry name" value="Hect, E3 ligase catalytic domain"/>
    <property type="match status" value="1"/>
</dbReference>
<dbReference type="Pfam" id="PF16558">
    <property type="entry name" value="AZUL"/>
    <property type="match status" value="1"/>
</dbReference>
<dbReference type="Gene3D" id="3.30.2410.10">
    <property type="entry name" value="Hect, E3 ligase catalytic domain"/>
    <property type="match status" value="1"/>
</dbReference>
<evidence type="ECO:0000256" key="3">
    <source>
        <dbReference type="ARBA" id="ARBA00012485"/>
    </source>
</evidence>
<comment type="subcellular location">
    <subcellularLocation>
        <location evidence="2">Cytoplasm</location>
    </subcellularLocation>
</comment>
<dbReference type="InterPro" id="IPR000569">
    <property type="entry name" value="HECT_dom"/>
</dbReference>
<dbReference type="SUPFAM" id="SSF56204">
    <property type="entry name" value="Hect, E3 ligase catalytic domain"/>
    <property type="match status" value="1"/>
</dbReference>
<evidence type="ECO:0000256" key="6">
    <source>
        <dbReference type="ARBA" id="ARBA00022786"/>
    </source>
</evidence>
<evidence type="ECO:0000256" key="2">
    <source>
        <dbReference type="ARBA" id="ARBA00004496"/>
    </source>
</evidence>
<keyword evidence="6 7" id="KW-0833">Ubl conjugation pathway</keyword>
<keyword evidence="5" id="KW-0808">Transferase</keyword>